<evidence type="ECO:0000259" key="1">
    <source>
        <dbReference type="SMART" id="SM00897"/>
    </source>
</evidence>
<dbReference type="Pfam" id="PF10442">
    <property type="entry name" value="FIST_C"/>
    <property type="match status" value="1"/>
</dbReference>
<reference evidence="4" key="1">
    <citation type="journal article" date="2019" name="Int. J. Syst. Evol. Microbiol.">
        <title>The Global Catalogue of Microorganisms (GCM) 10K type strain sequencing project: providing services to taxonomists for standard genome sequencing and annotation.</title>
        <authorList>
            <consortium name="The Broad Institute Genomics Platform"/>
            <consortium name="The Broad Institute Genome Sequencing Center for Infectious Disease"/>
            <person name="Wu L."/>
            <person name="Ma J."/>
        </authorList>
    </citation>
    <scope>NUCLEOTIDE SEQUENCE [LARGE SCALE GENOMIC DNA]</scope>
    <source>
        <strain evidence="4">NBRC 102407</strain>
    </source>
</reference>
<dbReference type="PANTHER" id="PTHR40252:SF2">
    <property type="entry name" value="BLR0328 PROTEIN"/>
    <property type="match status" value="1"/>
</dbReference>
<dbReference type="Pfam" id="PF08495">
    <property type="entry name" value="FIST"/>
    <property type="match status" value="1"/>
</dbReference>
<feature type="domain" description="FIST" evidence="1">
    <location>
        <begin position="32"/>
        <end position="233"/>
    </location>
</feature>
<dbReference type="SMART" id="SM00897">
    <property type="entry name" value="FIST"/>
    <property type="match status" value="1"/>
</dbReference>
<dbReference type="InterPro" id="IPR019494">
    <property type="entry name" value="FIST_C"/>
</dbReference>
<accession>A0ABQ6FAJ1</accession>
<dbReference type="RefSeq" id="WP_284187599.1">
    <property type="nucleotide sequence ID" value="NZ_BSPX01000021.1"/>
</dbReference>
<name>A0ABQ6FAJ1_9RHOO</name>
<comment type="caution">
    <text evidence="3">The sequence shown here is derived from an EMBL/GenBank/DDBJ whole genome shotgun (WGS) entry which is preliminary data.</text>
</comment>
<organism evidence="3 4">
    <name type="scientific">Zoogloea oryzae</name>
    <dbReference type="NCBI Taxonomy" id="310767"/>
    <lineage>
        <taxon>Bacteria</taxon>
        <taxon>Pseudomonadati</taxon>
        <taxon>Pseudomonadota</taxon>
        <taxon>Betaproteobacteria</taxon>
        <taxon>Rhodocyclales</taxon>
        <taxon>Zoogloeaceae</taxon>
        <taxon>Zoogloea</taxon>
    </lineage>
</organism>
<keyword evidence="4" id="KW-1185">Reference proteome</keyword>
<dbReference type="Proteomes" id="UP001157167">
    <property type="component" value="Unassembled WGS sequence"/>
</dbReference>
<sequence>MDEASRIRRAQTRVEDAREAVRAFHAGVAQDDMALVVFFCASSYDLDAIADEMRRCFAGVQVVGCTSAGEIGPGGYLEHSLAGASFGAGDFTAASGCITGLQDFDAAAGQALARHLQGQLDAATGSKSAANRFALLLIDGLSVREEAVTRAIQSALGVTPLVGGSAADGSDLGRTLVYADGQFHNDAAVLTLVATSLPFRLFDTHHFEPTDERLVVTSADPARRVVREINGLPAAQEFARILGVAQASLTPEHFAGSPVMVIIGGASYIRSIRKANPDGSLTFFCAIENGLILRVGRSLDLNANLQGALARVRGEIGPPQLVLGCDCVLRRVEILQSADRDAITAALQGSNIIGFNTYGEQFRGVHLNQTLAAIAIGAAGPEVKHD</sequence>
<evidence type="ECO:0000313" key="3">
    <source>
        <dbReference type="EMBL" id="GLT22284.1"/>
    </source>
</evidence>
<dbReference type="SMART" id="SM01204">
    <property type="entry name" value="FIST_C"/>
    <property type="match status" value="1"/>
</dbReference>
<protein>
    <recommendedName>
        <fullName evidence="5">FIST domain containing protein</fullName>
    </recommendedName>
</protein>
<evidence type="ECO:0000313" key="4">
    <source>
        <dbReference type="Proteomes" id="UP001157167"/>
    </source>
</evidence>
<dbReference type="PANTHER" id="PTHR40252">
    <property type="entry name" value="BLR0328 PROTEIN"/>
    <property type="match status" value="1"/>
</dbReference>
<dbReference type="EMBL" id="BSPX01000021">
    <property type="protein sequence ID" value="GLT22284.1"/>
    <property type="molecule type" value="Genomic_DNA"/>
</dbReference>
<dbReference type="InterPro" id="IPR013702">
    <property type="entry name" value="FIST_domain_N"/>
</dbReference>
<evidence type="ECO:0008006" key="5">
    <source>
        <dbReference type="Google" id="ProtNLM"/>
    </source>
</evidence>
<proteinExistence type="predicted"/>
<gene>
    <name evidence="3" type="ORF">GCM10007933_17430</name>
</gene>
<feature type="domain" description="FIST C-domain" evidence="2">
    <location>
        <begin position="234"/>
        <end position="364"/>
    </location>
</feature>
<evidence type="ECO:0000259" key="2">
    <source>
        <dbReference type="SMART" id="SM01204"/>
    </source>
</evidence>